<dbReference type="GO" id="GO:0016616">
    <property type="term" value="F:oxidoreductase activity, acting on the CH-OH group of donors, NAD or NADP as acceptor"/>
    <property type="evidence" value="ECO:0007669"/>
    <property type="project" value="UniProtKB-ARBA"/>
</dbReference>
<reference evidence="5 6" key="1">
    <citation type="journal article" date="2015" name="Genome Announc.">
        <title>Expanding the biotechnology potential of lactobacilli through comparative genomics of 213 strains and associated genera.</title>
        <authorList>
            <person name="Sun Z."/>
            <person name="Harris H.M."/>
            <person name="McCann A."/>
            <person name="Guo C."/>
            <person name="Argimon S."/>
            <person name="Zhang W."/>
            <person name="Yang X."/>
            <person name="Jeffery I.B."/>
            <person name="Cooney J.C."/>
            <person name="Kagawa T.F."/>
            <person name="Liu W."/>
            <person name="Song Y."/>
            <person name="Salvetti E."/>
            <person name="Wrobel A."/>
            <person name="Rasinkangas P."/>
            <person name="Parkhill J."/>
            <person name="Rea M.C."/>
            <person name="O'Sullivan O."/>
            <person name="Ritari J."/>
            <person name="Douillard F.P."/>
            <person name="Paul Ross R."/>
            <person name="Yang R."/>
            <person name="Briner A.E."/>
            <person name="Felis G.E."/>
            <person name="de Vos W.M."/>
            <person name="Barrangou R."/>
            <person name="Klaenhammer T.R."/>
            <person name="Caufield P.W."/>
            <person name="Cui Y."/>
            <person name="Zhang H."/>
            <person name="O'Toole P.W."/>
        </authorList>
    </citation>
    <scope>NUCLEOTIDE SEQUENCE [LARGE SCALE GENOMIC DNA]</scope>
    <source>
        <strain evidence="5 6">DSM 10532</strain>
    </source>
</reference>
<comment type="similarity">
    <text evidence="1">Belongs to the aldo/keto reductase family.</text>
</comment>
<dbReference type="CDD" id="cd19071">
    <property type="entry name" value="AKR_AKR1-5-like"/>
    <property type="match status" value="1"/>
</dbReference>
<dbReference type="PATRIC" id="fig|1423748.3.peg.1401"/>
<dbReference type="PRINTS" id="PR00069">
    <property type="entry name" value="ALDKETRDTASE"/>
</dbReference>
<dbReference type="InterPro" id="IPR036812">
    <property type="entry name" value="NAD(P)_OxRdtase_dom_sf"/>
</dbReference>
<keyword evidence="2" id="KW-0521">NADP</keyword>
<dbReference type="eggNOG" id="COG0656">
    <property type="taxonomic scope" value="Bacteria"/>
</dbReference>
<dbReference type="Pfam" id="PF00248">
    <property type="entry name" value="Aldo_ket_red"/>
    <property type="match status" value="1"/>
</dbReference>
<dbReference type="PROSITE" id="PS00062">
    <property type="entry name" value="ALDOKETO_REDUCTASE_2"/>
    <property type="match status" value="1"/>
</dbReference>
<evidence type="ECO:0000256" key="3">
    <source>
        <dbReference type="ARBA" id="ARBA00023002"/>
    </source>
</evidence>
<dbReference type="Gene3D" id="3.20.20.100">
    <property type="entry name" value="NADP-dependent oxidoreductase domain"/>
    <property type="match status" value="1"/>
</dbReference>
<dbReference type="InterPro" id="IPR023210">
    <property type="entry name" value="NADP_OxRdtase_dom"/>
</dbReference>
<evidence type="ECO:0000259" key="4">
    <source>
        <dbReference type="Pfam" id="PF00248"/>
    </source>
</evidence>
<dbReference type="InterPro" id="IPR018170">
    <property type="entry name" value="Aldo/ket_reductase_CS"/>
</dbReference>
<comment type="caution">
    <text evidence="5">The sequence shown here is derived from an EMBL/GenBank/DDBJ whole genome shotgun (WGS) entry which is preliminary data.</text>
</comment>
<dbReference type="SUPFAM" id="SSF51430">
    <property type="entry name" value="NAD(P)-linked oxidoreductase"/>
    <property type="match status" value="1"/>
</dbReference>
<dbReference type="Proteomes" id="UP000051311">
    <property type="component" value="Unassembled WGS sequence"/>
</dbReference>
<evidence type="ECO:0000256" key="2">
    <source>
        <dbReference type="ARBA" id="ARBA00022857"/>
    </source>
</evidence>
<evidence type="ECO:0000313" key="6">
    <source>
        <dbReference type="Proteomes" id="UP000051311"/>
    </source>
</evidence>
<dbReference type="STRING" id="1423748.FC37_GL001339"/>
<evidence type="ECO:0000256" key="1">
    <source>
        <dbReference type="ARBA" id="ARBA00007905"/>
    </source>
</evidence>
<dbReference type="PANTHER" id="PTHR43827:SF3">
    <property type="entry name" value="NADP-DEPENDENT OXIDOREDUCTASE DOMAIN-CONTAINING PROTEIN"/>
    <property type="match status" value="1"/>
</dbReference>
<evidence type="ECO:0000313" key="5">
    <source>
        <dbReference type="EMBL" id="KRL25423.1"/>
    </source>
</evidence>
<gene>
    <name evidence="5" type="ORF">FC37_GL001339</name>
</gene>
<dbReference type="InterPro" id="IPR020471">
    <property type="entry name" value="AKR"/>
</dbReference>
<dbReference type="AlphaFoldDB" id="A0A0R1NZP9"/>
<name>A0A0R1NZP9_9LACO</name>
<accession>A0A0R1NZP9</accession>
<keyword evidence="3" id="KW-0560">Oxidoreductase</keyword>
<feature type="domain" description="NADP-dependent oxidoreductase" evidence="4">
    <location>
        <begin position="1"/>
        <end position="135"/>
    </location>
</feature>
<proteinExistence type="inferred from homology"/>
<sequence length="144" mass="16198">MEEAVKAGKVRSIGISNFLQEDVANIVNNGTIEPVVNQIEVHINKVPMDLMKYCNDLDIKIEAYSPLAHGRLLKDPKINKYAKKYNVSPAQLMLAFDLQLGCIVLPKSDNVAEMKENLNINFQISDEDMKKLVKLKENDQNVAV</sequence>
<protein>
    <submittedName>
        <fullName evidence="5">Aldo keto reductase family oxidoreductase</fullName>
    </submittedName>
</protein>
<dbReference type="EMBL" id="AZEL01000002">
    <property type="protein sequence ID" value="KRL25423.1"/>
    <property type="molecule type" value="Genomic_DNA"/>
</dbReference>
<dbReference type="PANTHER" id="PTHR43827">
    <property type="entry name" value="2,5-DIKETO-D-GLUCONIC ACID REDUCTASE"/>
    <property type="match status" value="1"/>
</dbReference>
<organism evidence="5 6">
    <name type="scientific">Lactobacillus gallinarum DSM 10532 = JCM 2011</name>
    <dbReference type="NCBI Taxonomy" id="1423748"/>
    <lineage>
        <taxon>Bacteria</taxon>
        <taxon>Bacillati</taxon>
        <taxon>Bacillota</taxon>
        <taxon>Bacilli</taxon>
        <taxon>Lactobacillales</taxon>
        <taxon>Lactobacillaceae</taxon>
        <taxon>Lactobacillus</taxon>
    </lineage>
</organism>